<evidence type="ECO:0000313" key="2">
    <source>
        <dbReference type="Proteomes" id="UP000190951"/>
    </source>
</evidence>
<dbReference type="RefSeq" id="WP_077832807.1">
    <property type="nucleotide sequence ID" value="NZ_CP096983.1"/>
</dbReference>
<dbReference type="STRING" id="84029.CROST_35800"/>
<dbReference type="KEGG" id="crw:CROST_022140"/>
<dbReference type="EMBL" id="CP096983">
    <property type="protein sequence ID" value="URZ11497.1"/>
    <property type="molecule type" value="Genomic_DNA"/>
</dbReference>
<evidence type="ECO:0000313" key="1">
    <source>
        <dbReference type="EMBL" id="URZ11497.1"/>
    </source>
</evidence>
<reference evidence="1 2" key="1">
    <citation type="submission" date="2022-04" db="EMBL/GenBank/DDBJ databases">
        <title>Genome sequence of C. roseum typestrain.</title>
        <authorList>
            <person name="Poehlein A."/>
            <person name="Schoch T."/>
            <person name="Duerre P."/>
            <person name="Daniel R."/>
        </authorList>
    </citation>
    <scope>NUCLEOTIDE SEQUENCE [LARGE SCALE GENOMIC DNA]</scope>
    <source>
        <strain evidence="1 2">DSM 7320</strain>
    </source>
</reference>
<name>A0A1S8MDS1_9CLOT</name>
<gene>
    <name evidence="1" type="ORF">CROST_022140</name>
</gene>
<dbReference type="Proteomes" id="UP000190951">
    <property type="component" value="Chromosome"/>
</dbReference>
<protein>
    <submittedName>
        <fullName evidence="1">Uncharacterized protein</fullName>
    </submittedName>
</protein>
<organism evidence="1 2">
    <name type="scientific">Clostridium felsineum</name>
    <dbReference type="NCBI Taxonomy" id="36839"/>
    <lineage>
        <taxon>Bacteria</taxon>
        <taxon>Bacillati</taxon>
        <taxon>Bacillota</taxon>
        <taxon>Clostridia</taxon>
        <taxon>Eubacteriales</taxon>
        <taxon>Clostridiaceae</taxon>
        <taxon>Clostridium</taxon>
    </lineage>
</organism>
<keyword evidence="2" id="KW-1185">Reference proteome</keyword>
<dbReference type="AlphaFoldDB" id="A0A1S8MDS1"/>
<accession>A0A1S8MDS1</accession>
<proteinExistence type="predicted"/>
<sequence>MQEYRTEYCLKDDEAAFYEDDKVDIQSNDKRIVGTIAVITAYRLFIDTEKGTRDFVNISDIRSVKKL</sequence>